<gene>
    <name evidence="1" type="ORF">MANES_02G211201v8</name>
</gene>
<protein>
    <submittedName>
        <fullName evidence="1">Uncharacterized protein</fullName>
    </submittedName>
</protein>
<dbReference type="EMBL" id="CM004388">
    <property type="protein sequence ID" value="KAG8661153.1"/>
    <property type="molecule type" value="Genomic_DNA"/>
</dbReference>
<dbReference type="Proteomes" id="UP000091857">
    <property type="component" value="Chromosome 2"/>
</dbReference>
<name>A0ACB7I8D0_MANES</name>
<evidence type="ECO:0000313" key="2">
    <source>
        <dbReference type="Proteomes" id="UP000091857"/>
    </source>
</evidence>
<sequence>MITPNIPVSLKEKERKGRRANEKKKVNESLSLRLKIDRRRGRFSTVISWLVVLHNHGSVVFDEGAILLNLDILRALIASCGNRRSCSYVR</sequence>
<reference evidence="2" key="1">
    <citation type="journal article" date="2016" name="Nat. Biotechnol.">
        <title>Sequencing wild and cultivated cassava and related species reveals extensive interspecific hybridization and genetic diversity.</title>
        <authorList>
            <person name="Bredeson J.V."/>
            <person name="Lyons J.B."/>
            <person name="Prochnik S.E."/>
            <person name="Wu G.A."/>
            <person name="Ha C.M."/>
            <person name="Edsinger-Gonzales E."/>
            <person name="Grimwood J."/>
            <person name="Schmutz J."/>
            <person name="Rabbi I.Y."/>
            <person name="Egesi C."/>
            <person name="Nauluvula P."/>
            <person name="Lebot V."/>
            <person name="Ndunguru J."/>
            <person name="Mkamilo G."/>
            <person name="Bart R.S."/>
            <person name="Setter T.L."/>
            <person name="Gleadow R.M."/>
            <person name="Kulakow P."/>
            <person name="Ferguson M.E."/>
            <person name="Rounsley S."/>
            <person name="Rokhsar D.S."/>
        </authorList>
    </citation>
    <scope>NUCLEOTIDE SEQUENCE [LARGE SCALE GENOMIC DNA]</scope>
    <source>
        <strain evidence="2">cv. AM560-2</strain>
    </source>
</reference>
<accession>A0ACB7I8D0</accession>
<evidence type="ECO:0000313" key="1">
    <source>
        <dbReference type="EMBL" id="KAG8661153.1"/>
    </source>
</evidence>
<organism evidence="1 2">
    <name type="scientific">Manihot esculenta</name>
    <name type="common">Cassava</name>
    <name type="synonym">Jatropha manihot</name>
    <dbReference type="NCBI Taxonomy" id="3983"/>
    <lineage>
        <taxon>Eukaryota</taxon>
        <taxon>Viridiplantae</taxon>
        <taxon>Streptophyta</taxon>
        <taxon>Embryophyta</taxon>
        <taxon>Tracheophyta</taxon>
        <taxon>Spermatophyta</taxon>
        <taxon>Magnoliopsida</taxon>
        <taxon>eudicotyledons</taxon>
        <taxon>Gunneridae</taxon>
        <taxon>Pentapetalae</taxon>
        <taxon>rosids</taxon>
        <taxon>fabids</taxon>
        <taxon>Malpighiales</taxon>
        <taxon>Euphorbiaceae</taxon>
        <taxon>Crotonoideae</taxon>
        <taxon>Manihoteae</taxon>
        <taxon>Manihot</taxon>
    </lineage>
</organism>
<comment type="caution">
    <text evidence="1">The sequence shown here is derived from an EMBL/GenBank/DDBJ whole genome shotgun (WGS) entry which is preliminary data.</text>
</comment>
<proteinExistence type="predicted"/>
<keyword evidence="2" id="KW-1185">Reference proteome</keyword>